<dbReference type="AlphaFoldDB" id="A0A426XYV5"/>
<dbReference type="CDD" id="cd08760">
    <property type="entry name" value="Cyt_b561_FRRS1_like"/>
    <property type="match status" value="1"/>
</dbReference>
<comment type="caution">
    <text evidence="2">The sequence shown here is derived from an EMBL/GenBank/DDBJ whole genome shotgun (WGS) entry which is preliminary data.</text>
</comment>
<name>A0A426XYV5_ENSVE</name>
<evidence type="ECO:0008006" key="4">
    <source>
        <dbReference type="Google" id="ProtNLM"/>
    </source>
</evidence>
<gene>
    <name evidence="2" type="ORF">B296_00026225</name>
</gene>
<feature type="region of interest" description="Disordered" evidence="1">
    <location>
        <begin position="1"/>
        <end position="28"/>
    </location>
</feature>
<evidence type="ECO:0000313" key="3">
    <source>
        <dbReference type="Proteomes" id="UP000287651"/>
    </source>
</evidence>
<dbReference type="PANTHER" id="PTHR23130">
    <property type="entry name" value="CYTOCHROME B561 AND DOMON DOMAIN-CONTAINING PROTEIN"/>
    <property type="match status" value="1"/>
</dbReference>
<reference evidence="2 3" key="1">
    <citation type="journal article" date="2014" name="Agronomy (Basel)">
        <title>A Draft Genome Sequence for Ensete ventricosum, the Drought-Tolerant Tree Against Hunger.</title>
        <authorList>
            <person name="Harrison J."/>
            <person name="Moore K.A."/>
            <person name="Paszkiewicz K."/>
            <person name="Jones T."/>
            <person name="Grant M."/>
            <person name="Ambacheew D."/>
            <person name="Muzemil S."/>
            <person name="Studholme D.J."/>
        </authorList>
    </citation>
    <scope>NUCLEOTIDE SEQUENCE [LARGE SCALE GENOMIC DNA]</scope>
</reference>
<accession>A0A426XYV5</accession>
<evidence type="ECO:0000313" key="2">
    <source>
        <dbReference type="EMBL" id="RRT44501.1"/>
    </source>
</evidence>
<dbReference type="EMBL" id="AMZH03016427">
    <property type="protein sequence ID" value="RRT44501.1"/>
    <property type="molecule type" value="Genomic_DNA"/>
</dbReference>
<dbReference type="PANTHER" id="PTHR23130:SF171">
    <property type="entry name" value="OS01G0895300 PROTEIN"/>
    <property type="match status" value="1"/>
</dbReference>
<organism evidence="2 3">
    <name type="scientific">Ensete ventricosum</name>
    <name type="common">Abyssinian banana</name>
    <name type="synonym">Musa ensete</name>
    <dbReference type="NCBI Taxonomy" id="4639"/>
    <lineage>
        <taxon>Eukaryota</taxon>
        <taxon>Viridiplantae</taxon>
        <taxon>Streptophyta</taxon>
        <taxon>Embryophyta</taxon>
        <taxon>Tracheophyta</taxon>
        <taxon>Spermatophyta</taxon>
        <taxon>Magnoliopsida</taxon>
        <taxon>Liliopsida</taxon>
        <taxon>Zingiberales</taxon>
        <taxon>Musaceae</taxon>
        <taxon>Ensete</taxon>
    </lineage>
</organism>
<dbReference type="Proteomes" id="UP000287651">
    <property type="component" value="Unassembled WGS sequence"/>
</dbReference>
<sequence>MCRQGWRPRTAASAAARRRRRRRREARGRWKRRGSMMLGWGVLIPIGIVVARYFKNSDPLWFFSHLSIQRAWVRTGPGRGHTWVRPRRRRHQRRGRARWPRHCHSGRWLPSVDRPGIPSKVRKHWNRYHHYAGRAAVANIFYGFTIFMEISRCASEE</sequence>
<protein>
    <recommendedName>
        <fullName evidence="4">Cytochrome b561 domain-containing protein</fullName>
    </recommendedName>
</protein>
<feature type="compositionally biased region" description="Basic residues" evidence="1">
    <location>
        <begin position="16"/>
        <end position="28"/>
    </location>
</feature>
<evidence type="ECO:0000256" key="1">
    <source>
        <dbReference type="SAM" id="MobiDB-lite"/>
    </source>
</evidence>
<proteinExistence type="predicted"/>